<evidence type="ECO:0000313" key="3">
    <source>
        <dbReference type="Proteomes" id="UP001152759"/>
    </source>
</evidence>
<dbReference type="KEGG" id="btab:109038820"/>
<dbReference type="Proteomes" id="UP001152759">
    <property type="component" value="Chromosome 1"/>
</dbReference>
<protein>
    <submittedName>
        <fullName evidence="2">Uncharacterized protein</fullName>
    </submittedName>
</protein>
<dbReference type="EMBL" id="OU963862">
    <property type="protein sequence ID" value="CAH0381604.1"/>
    <property type="molecule type" value="Genomic_DNA"/>
</dbReference>
<reference evidence="2" key="1">
    <citation type="submission" date="2021-12" db="EMBL/GenBank/DDBJ databases">
        <authorList>
            <person name="King R."/>
        </authorList>
    </citation>
    <scope>NUCLEOTIDE SEQUENCE</scope>
</reference>
<feature type="compositionally biased region" description="Basic residues" evidence="1">
    <location>
        <begin position="292"/>
        <end position="301"/>
    </location>
</feature>
<accession>A0A9P0A1Z0</accession>
<proteinExistence type="predicted"/>
<keyword evidence="3" id="KW-1185">Reference proteome</keyword>
<gene>
    <name evidence="2" type="ORF">BEMITA_LOCUS1236</name>
</gene>
<feature type="compositionally biased region" description="Basic residues" evidence="1">
    <location>
        <begin position="207"/>
        <end position="226"/>
    </location>
</feature>
<evidence type="ECO:0000313" key="2">
    <source>
        <dbReference type="EMBL" id="CAH0381604.1"/>
    </source>
</evidence>
<organism evidence="2 3">
    <name type="scientific">Bemisia tabaci</name>
    <name type="common">Sweetpotato whitefly</name>
    <name type="synonym">Aleurodes tabaci</name>
    <dbReference type="NCBI Taxonomy" id="7038"/>
    <lineage>
        <taxon>Eukaryota</taxon>
        <taxon>Metazoa</taxon>
        <taxon>Ecdysozoa</taxon>
        <taxon>Arthropoda</taxon>
        <taxon>Hexapoda</taxon>
        <taxon>Insecta</taxon>
        <taxon>Pterygota</taxon>
        <taxon>Neoptera</taxon>
        <taxon>Paraneoptera</taxon>
        <taxon>Hemiptera</taxon>
        <taxon>Sternorrhyncha</taxon>
        <taxon>Aleyrodoidea</taxon>
        <taxon>Aleyrodidae</taxon>
        <taxon>Aleyrodinae</taxon>
        <taxon>Bemisia</taxon>
    </lineage>
</organism>
<feature type="region of interest" description="Disordered" evidence="1">
    <location>
        <begin position="189"/>
        <end position="311"/>
    </location>
</feature>
<feature type="compositionally biased region" description="Basic residues" evidence="1">
    <location>
        <begin position="274"/>
        <end position="284"/>
    </location>
</feature>
<evidence type="ECO:0000256" key="1">
    <source>
        <dbReference type="SAM" id="MobiDB-lite"/>
    </source>
</evidence>
<dbReference type="AlphaFoldDB" id="A0A9P0A1Z0"/>
<sequence length="311" mass="36073">MTLKLDDFLTKKKEPAQILDLSKATANSKEELRRLIEKIPEYKIKPEKVKPDEIKIREKDFSFKITKKELKPKREYGFQDPTPPEMREIKLEDLSSVNIPWKMLTSLRPKTKLDEEFYSRLVELGKLALKTRAREKRIQDSDFVRKMKNRAGIVETRILSCKECYEEFCTGEACCDFLYESYQRENRGPVAVDESGQPVEKQDGRARGRAKKKRRLKKKPKPRAKSTKSLDRGKTKLKRDSPQRRSKSLDKQRFLKDSHDSSQEARGKSESKRKSNASKSKKAKSPGERQKKASKTFKKKVTMNIGSGKGV</sequence>
<name>A0A9P0A1Z0_BEMTA</name>
<feature type="compositionally biased region" description="Basic and acidic residues" evidence="1">
    <location>
        <begin position="228"/>
        <end position="273"/>
    </location>
</feature>